<dbReference type="RefSeq" id="WP_094969037.1">
    <property type="nucleotide sequence ID" value="NZ_NGJN01000007.1"/>
</dbReference>
<dbReference type="EMBL" id="NGJN01000007">
    <property type="protein sequence ID" value="OZV67115.1"/>
    <property type="molecule type" value="Genomic_DNA"/>
</dbReference>
<dbReference type="SUPFAM" id="SSF82171">
    <property type="entry name" value="DPP6 N-terminal domain-like"/>
    <property type="match status" value="1"/>
</dbReference>
<gene>
    <name evidence="1" type="ORF">CA834_12375</name>
</gene>
<protein>
    <submittedName>
        <fullName evidence="1">Uncharacterized protein</fullName>
    </submittedName>
</protein>
<proteinExistence type="predicted"/>
<evidence type="ECO:0000313" key="1">
    <source>
        <dbReference type="EMBL" id="OZV67115.1"/>
    </source>
</evidence>
<name>A0A265UP55_9FLAO</name>
<comment type="caution">
    <text evidence="1">The sequence shown here is derived from an EMBL/GenBank/DDBJ whole genome shotgun (WGS) entry which is preliminary data.</text>
</comment>
<reference evidence="1 2" key="1">
    <citation type="submission" date="2017-05" db="EMBL/GenBank/DDBJ databases">
        <title>The draft genome sequence of Idiomarina salinarum WNB302.</title>
        <authorList>
            <person name="Sun Y."/>
            <person name="Chen B."/>
            <person name="Du Z."/>
        </authorList>
    </citation>
    <scope>NUCLEOTIDE SEQUENCE [LARGE SCALE GENOMIC DNA]</scope>
    <source>
        <strain evidence="1 2">WNB302</strain>
    </source>
</reference>
<evidence type="ECO:0000313" key="2">
    <source>
        <dbReference type="Proteomes" id="UP000216840"/>
    </source>
</evidence>
<dbReference type="OrthoDB" id="1093345at2"/>
<dbReference type="PROSITE" id="PS51257">
    <property type="entry name" value="PROKAR_LIPOPROTEIN"/>
    <property type="match status" value="1"/>
</dbReference>
<accession>A0A265UP55</accession>
<organism evidence="1 2">
    <name type="scientific">Winogradskyella aurantia</name>
    <dbReference type="NCBI Taxonomy" id="1915063"/>
    <lineage>
        <taxon>Bacteria</taxon>
        <taxon>Pseudomonadati</taxon>
        <taxon>Bacteroidota</taxon>
        <taxon>Flavobacteriia</taxon>
        <taxon>Flavobacteriales</taxon>
        <taxon>Flavobacteriaceae</taxon>
        <taxon>Winogradskyella</taxon>
    </lineage>
</organism>
<sequence>MKRHYILIFLFAVVQACTNTYNDYTQAQDLIPSNSVAVYKIDELKDFLNGGADNEILNLLFKEDITDAKALIKHLNTTAPIYIALSKEKDSSYNYLIITENKPELLVLDSLVQRSSEPIGKGDIIKTVMDSTRQFYKSTKRFFVASNNIDVLNNLNPSPENEKLKRVMATTSDDLVLSLGFENGLENYSKLFLSDLDSRSNSDNYSALDIQYLDEGIIYNGVVTGNDSISSFIDCFKGTVPQKIHALEIAPSTTSSLTSLTFDDYSIFETNRKKLLNDSTETKTDSFLDYTNEIALTENAVFIYSLDPNLIIESINEKEIVDTFREIDMFSFPQTNYFTNKFQPYTKSIDVSFFAAYKNFVVFTESTDHLKTILSSALNNNTLANLDAFKNISQNLSDEASLFVFKNTEALSQILHAELKGYKANVVQLSYEDNFAYLNGVIKKYKKRAKSNTVTEAFSTDIGAPIMSLPQTVKNHITKGHDIAVQDIENNLYLISSSGKVLWKKKLQGSIIGTIEQIDMYKNGRLQLAFATEKRVYVLDRNGKDVDPFPIKFNDKITQPLSVFDYDSTKNYRLLVTQDDDLLMYDAKGNRVKGFDYTGNKNTITSQPKHFRIGAKDYIAFKSGKTLRILNRQGNTRIRVDKSINFSDNEVFLYQSKFTSSNTLGQLVQVDTKGRVSTTDLSLPPEHKLETTSKTLVSMTENTLNIKSRTIDLDYGEYTTPKIFYLNDKIYVTTTDLQAKKVYLFDSQAESIPGFPVYGTSAAELQKLDRDGGLELITQSDAKHVMVYKVN</sequence>
<dbReference type="Proteomes" id="UP000216840">
    <property type="component" value="Unassembled WGS sequence"/>
</dbReference>
<dbReference type="AlphaFoldDB" id="A0A265UP55"/>
<keyword evidence="2" id="KW-1185">Reference proteome</keyword>